<evidence type="ECO:0000313" key="1">
    <source>
        <dbReference type="EMBL" id="KAH7853584.1"/>
    </source>
</evidence>
<name>A0ACB7YL60_9ERIC</name>
<sequence>MHAAKDSLQNPNSYKVQMHIINGVPDNPKPLQLHCASADDDIGTRVLINGEELDWHFNINFFGTTLYHCHFNWDSKDKSIVVFKVKGSTHWHYCNQCYWLVKPDGFYFRTDGSNWEKNYDWD</sequence>
<organism evidence="1 2">
    <name type="scientific">Vaccinium darrowii</name>
    <dbReference type="NCBI Taxonomy" id="229202"/>
    <lineage>
        <taxon>Eukaryota</taxon>
        <taxon>Viridiplantae</taxon>
        <taxon>Streptophyta</taxon>
        <taxon>Embryophyta</taxon>
        <taxon>Tracheophyta</taxon>
        <taxon>Spermatophyta</taxon>
        <taxon>Magnoliopsida</taxon>
        <taxon>eudicotyledons</taxon>
        <taxon>Gunneridae</taxon>
        <taxon>Pentapetalae</taxon>
        <taxon>asterids</taxon>
        <taxon>Ericales</taxon>
        <taxon>Ericaceae</taxon>
        <taxon>Vaccinioideae</taxon>
        <taxon>Vaccinieae</taxon>
        <taxon>Vaccinium</taxon>
    </lineage>
</organism>
<gene>
    <name evidence="1" type="ORF">Vadar_004384</name>
</gene>
<proteinExistence type="predicted"/>
<comment type="caution">
    <text evidence="1">The sequence shown here is derived from an EMBL/GenBank/DDBJ whole genome shotgun (WGS) entry which is preliminary data.</text>
</comment>
<dbReference type="Proteomes" id="UP000828048">
    <property type="component" value="Chromosome 11"/>
</dbReference>
<keyword evidence="2" id="KW-1185">Reference proteome</keyword>
<accession>A0ACB7YL60</accession>
<dbReference type="EMBL" id="CM037161">
    <property type="protein sequence ID" value="KAH7853584.1"/>
    <property type="molecule type" value="Genomic_DNA"/>
</dbReference>
<evidence type="ECO:0000313" key="2">
    <source>
        <dbReference type="Proteomes" id="UP000828048"/>
    </source>
</evidence>
<reference evidence="1 2" key="1">
    <citation type="journal article" date="2021" name="Hortic Res">
        <title>High-quality reference genome and annotation aids understanding of berry development for evergreen blueberry (Vaccinium darrowii).</title>
        <authorList>
            <person name="Yu J."/>
            <person name="Hulse-Kemp A.M."/>
            <person name="Babiker E."/>
            <person name="Staton M."/>
        </authorList>
    </citation>
    <scope>NUCLEOTIDE SEQUENCE [LARGE SCALE GENOMIC DNA]</scope>
    <source>
        <strain evidence="2">cv. NJ 8807/NJ 8810</strain>
        <tissue evidence="1">Young leaf</tissue>
    </source>
</reference>
<protein>
    <submittedName>
        <fullName evidence="1">Uncharacterized protein</fullName>
    </submittedName>
</protein>